<accession>A0A443S957</accession>
<sequence>MLTMDPKQLFYVNSEKHKYQAFTLPYDGNVTMFVLVPHEKDGLAKVIEEYNYADVTKVGYEMKETLVKFNLPKFEYDYQIDMNEIFPKMGFNLKTALKGIDERLTVDQAIFKAKIRTDNAGTEAAAVTVLSAVPYSLPATPIQIDVTHPFLYAIVEQKTFTALFVGVVNKFN</sequence>
<evidence type="ECO:0000256" key="4">
    <source>
        <dbReference type="ARBA" id="ARBA00023180"/>
    </source>
</evidence>
<evidence type="ECO:0000259" key="5">
    <source>
        <dbReference type="Pfam" id="PF00079"/>
    </source>
</evidence>
<keyword evidence="4" id="KW-0325">Glycoprotein</keyword>
<dbReference type="InterPro" id="IPR036186">
    <property type="entry name" value="Serpin_sf"/>
</dbReference>
<dbReference type="GO" id="GO:0005615">
    <property type="term" value="C:extracellular space"/>
    <property type="evidence" value="ECO:0007669"/>
    <property type="project" value="InterPro"/>
</dbReference>
<dbReference type="VEuPathDB" id="VectorBase:LDEU008036"/>
<dbReference type="InterPro" id="IPR023796">
    <property type="entry name" value="Serpin_dom"/>
</dbReference>
<keyword evidence="3" id="KW-0722">Serine protease inhibitor</keyword>
<protein>
    <recommendedName>
        <fullName evidence="5">Serpin domain-containing protein</fullName>
    </recommendedName>
</protein>
<dbReference type="Proteomes" id="UP000288716">
    <property type="component" value="Unassembled WGS sequence"/>
</dbReference>
<reference evidence="6 7" key="1">
    <citation type="journal article" date="2018" name="Gigascience">
        <title>Genomes of trombidid mites reveal novel predicted allergens and laterally-transferred genes associated with secondary metabolism.</title>
        <authorList>
            <person name="Dong X."/>
            <person name="Chaisiri K."/>
            <person name="Xia D."/>
            <person name="Armstrong S.D."/>
            <person name="Fang Y."/>
            <person name="Donnelly M.J."/>
            <person name="Kadowaki T."/>
            <person name="McGarry J.W."/>
            <person name="Darby A.C."/>
            <person name="Makepeace B.L."/>
        </authorList>
    </citation>
    <scope>NUCLEOTIDE SEQUENCE [LARGE SCALE GENOMIC DNA]</scope>
    <source>
        <strain evidence="6">UoL-UT</strain>
    </source>
</reference>
<dbReference type="Gene3D" id="3.30.497.10">
    <property type="entry name" value="Antithrombin, subunit I, domain 2"/>
    <property type="match status" value="1"/>
</dbReference>
<keyword evidence="2" id="KW-0646">Protease inhibitor</keyword>
<dbReference type="PANTHER" id="PTHR11461">
    <property type="entry name" value="SERINE PROTEASE INHIBITOR, SERPIN"/>
    <property type="match status" value="1"/>
</dbReference>
<dbReference type="PANTHER" id="PTHR11461:SF211">
    <property type="entry name" value="GH10112P-RELATED"/>
    <property type="match status" value="1"/>
</dbReference>
<dbReference type="Gene3D" id="2.30.39.10">
    <property type="entry name" value="Alpha-1-antitrypsin, domain 1"/>
    <property type="match status" value="1"/>
</dbReference>
<organism evidence="6 7">
    <name type="scientific">Leptotrombidium deliense</name>
    <dbReference type="NCBI Taxonomy" id="299467"/>
    <lineage>
        <taxon>Eukaryota</taxon>
        <taxon>Metazoa</taxon>
        <taxon>Ecdysozoa</taxon>
        <taxon>Arthropoda</taxon>
        <taxon>Chelicerata</taxon>
        <taxon>Arachnida</taxon>
        <taxon>Acari</taxon>
        <taxon>Acariformes</taxon>
        <taxon>Trombidiformes</taxon>
        <taxon>Prostigmata</taxon>
        <taxon>Anystina</taxon>
        <taxon>Parasitengona</taxon>
        <taxon>Trombiculoidea</taxon>
        <taxon>Trombiculidae</taxon>
        <taxon>Leptotrombidium</taxon>
    </lineage>
</organism>
<dbReference type="AlphaFoldDB" id="A0A443S957"/>
<dbReference type="EMBL" id="NCKV01005541">
    <property type="protein sequence ID" value="RWS24004.1"/>
    <property type="molecule type" value="Genomic_DNA"/>
</dbReference>
<dbReference type="Pfam" id="PF00079">
    <property type="entry name" value="Serpin"/>
    <property type="match status" value="1"/>
</dbReference>
<dbReference type="InterPro" id="IPR042185">
    <property type="entry name" value="Serpin_sf_2"/>
</dbReference>
<dbReference type="InterPro" id="IPR042178">
    <property type="entry name" value="Serpin_sf_1"/>
</dbReference>
<dbReference type="InterPro" id="IPR000215">
    <property type="entry name" value="Serpin_fam"/>
</dbReference>
<evidence type="ECO:0000313" key="6">
    <source>
        <dbReference type="EMBL" id="RWS24004.1"/>
    </source>
</evidence>
<evidence type="ECO:0000256" key="1">
    <source>
        <dbReference type="ARBA" id="ARBA00009500"/>
    </source>
</evidence>
<comment type="caution">
    <text evidence="6">The sequence shown here is derived from an EMBL/GenBank/DDBJ whole genome shotgun (WGS) entry which is preliminary data.</text>
</comment>
<dbReference type="STRING" id="299467.A0A443S957"/>
<dbReference type="SUPFAM" id="SSF56574">
    <property type="entry name" value="Serpins"/>
    <property type="match status" value="1"/>
</dbReference>
<gene>
    <name evidence="6" type="ORF">B4U80_13284</name>
</gene>
<name>A0A443S957_9ACAR</name>
<evidence type="ECO:0000313" key="7">
    <source>
        <dbReference type="Proteomes" id="UP000288716"/>
    </source>
</evidence>
<feature type="domain" description="Serpin" evidence="5">
    <location>
        <begin position="4"/>
        <end position="169"/>
    </location>
</feature>
<dbReference type="GO" id="GO:0004867">
    <property type="term" value="F:serine-type endopeptidase inhibitor activity"/>
    <property type="evidence" value="ECO:0007669"/>
    <property type="project" value="UniProtKB-KW"/>
</dbReference>
<proteinExistence type="inferred from homology"/>
<evidence type="ECO:0000256" key="2">
    <source>
        <dbReference type="ARBA" id="ARBA00022690"/>
    </source>
</evidence>
<evidence type="ECO:0000256" key="3">
    <source>
        <dbReference type="ARBA" id="ARBA00022900"/>
    </source>
</evidence>
<keyword evidence="7" id="KW-1185">Reference proteome</keyword>
<dbReference type="OrthoDB" id="6515587at2759"/>
<comment type="similarity">
    <text evidence="1">Belongs to the serpin family.</text>
</comment>